<dbReference type="SUPFAM" id="SSF52058">
    <property type="entry name" value="L domain-like"/>
    <property type="match status" value="1"/>
</dbReference>
<organism evidence="1 2">
    <name type="scientific">Papaver atlanticum</name>
    <dbReference type="NCBI Taxonomy" id="357466"/>
    <lineage>
        <taxon>Eukaryota</taxon>
        <taxon>Viridiplantae</taxon>
        <taxon>Streptophyta</taxon>
        <taxon>Embryophyta</taxon>
        <taxon>Tracheophyta</taxon>
        <taxon>Spermatophyta</taxon>
        <taxon>Magnoliopsida</taxon>
        <taxon>Ranunculales</taxon>
        <taxon>Papaveraceae</taxon>
        <taxon>Papaveroideae</taxon>
        <taxon>Papaver</taxon>
    </lineage>
</organism>
<name>A0AAD4TG43_9MAGN</name>
<dbReference type="Gene3D" id="3.80.10.10">
    <property type="entry name" value="Ribonuclease Inhibitor"/>
    <property type="match status" value="1"/>
</dbReference>
<gene>
    <name evidence="1" type="ORF">MKW98_020888</name>
</gene>
<evidence type="ECO:0000313" key="1">
    <source>
        <dbReference type="EMBL" id="KAI3955255.1"/>
    </source>
</evidence>
<feature type="non-terminal residue" evidence="1">
    <location>
        <position position="1"/>
    </location>
</feature>
<keyword evidence="2" id="KW-1185">Reference proteome</keyword>
<proteinExistence type="predicted"/>
<evidence type="ECO:0000313" key="2">
    <source>
        <dbReference type="Proteomes" id="UP001202328"/>
    </source>
</evidence>
<accession>A0AAD4TG43</accession>
<feature type="non-terminal residue" evidence="1">
    <location>
        <position position="53"/>
    </location>
</feature>
<dbReference type="EMBL" id="JAJJMB010001778">
    <property type="protein sequence ID" value="KAI3955255.1"/>
    <property type="molecule type" value="Genomic_DNA"/>
</dbReference>
<dbReference type="Proteomes" id="UP001202328">
    <property type="component" value="Unassembled WGS sequence"/>
</dbReference>
<dbReference type="InterPro" id="IPR032675">
    <property type="entry name" value="LRR_dom_sf"/>
</dbReference>
<sequence length="53" mass="5931">DIPSSIGNLQFLMKLFLDNNLFKGSFPQEIGSLSILEVLAMSDNIFLQSKIRS</sequence>
<protein>
    <submittedName>
        <fullName evidence="1">Uncharacterized protein</fullName>
    </submittedName>
</protein>
<comment type="caution">
    <text evidence="1">The sequence shown here is derived from an EMBL/GenBank/DDBJ whole genome shotgun (WGS) entry which is preliminary data.</text>
</comment>
<dbReference type="AlphaFoldDB" id="A0AAD4TG43"/>
<reference evidence="1" key="1">
    <citation type="submission" date="2022-04" db="EMBL/GenBank/DDBJ databases">
        <title>A functionally conserved STORR gene fusion in Papaver species that diverged 16.8 million years ago.</title>
        <authorList>
            <person name="Catania T."/>
        </authorList>
    </citation>
    <scope>NUCLEOTIDE SEQUENCE</scope>
    <source>
        <strain evidence="1">S-188037</strain>
    </source>
</reference>